<evidence type="ECO:0000313" key="7">
    <source>
        <dbReference type="Proteomes" id="UP000248806"/>
    </source>
</evidence>
<organism evidence="6 7">
    <name type="scientific">Thermosporothrix hazakensis</name>
    <dbReference type="NCBI Taxonomy" id="644383"/>
    <lineage>
        <taxon>Bacteria</taxon>
        <taxon>Bacillati</taxon>
        <taxon>Chloroflexota</taxon>
        <taxon>Ktedonobacteria</taxon>
        <taxon>Ktedonobacterales</taxon>
        <taxon>Thermosporotrichaceae</taxon>
        <taxon>Thermosporothrix</taxon>
    </lineage>
</organism>
<dbReference type="Proteomes" id="UP000248806">
    <property type="component" value="Unassembled WGS sequence"/>
</dbReference>
<keyword evidence="2 5" id="KW-0547">Nucleotide-binding</keyword>
<dbReference type="OrthoDB" id="9769628at2"/>
<dbReference type="GO" id="GO:0004357">
    <property type="term" value="F:glutamate-cysteine ligase activity"/>
    <property type="evidence" value="ECO:0007669"/>
    <property type="project" value="UniProtKB-EC"/>
</dbReference>
<dbReference type="SUPFAM" id="SSF55931">
    <property type="entry name" value="Glutamine synthetase/guanido kinase"/>
    <property type="match status" value="1"/>
</dbReference>
<dbReference type="InterPro" id="IPR050141">
    <property type="entry name" value="GCL_type2/YbdK_subfam"/>
</dbReference>
<comment type="similarity">
    <text evidence="5">Belongs to the glutamate--cysteine ligase type 2 family. YbdK subfamily.</text>
</comment>
<dbReference type="Gene3D" id="3.30.590.20">
    <property type="match status" value="1"/>
</dbReference>
<dbReference type="EMBL" id="QKUF01000006">
    <property type="protein sequence ID" value="PZW31152.1"/>
    <property type="molecule type" value="Genomic_DNA"/>
</dbReference>
<evidence type="ECO:0000313" key="6">
    <source>
        <dbReference type="EMBL" id="PZW31152.1"/>
    </source>
</evidence>
<dbReference type="PANTHER" id="PTHR36510">
    <property type="entry name" value="GLUTAMATE--CYSTEINE LIGASE 2-RELATED"/>
    <property type="match status" value="1"/>
</dbReference>
<comment type="caution">
    <text evidence="6">The sequence shown here is derived from an EMBL/GenBank/DDBJ whole genome shotgun (WGS) entry which is preliminary data.</text>
</comment>
<dbReference type="NCBIfam" id="TIGR02050">
    <property type="entry name" value="gshA_cyan_rel"/>
    <property type="match status" value="1"/>
</dbReference>
<sequence>MTLRAPCALGIEQEFQLVDQQTGDLCSCNQAIVAKGQQLLGEHLKLEAKQACIELTTGVCPTIEDARHEIMTLQTKLSHLIASEGLALIRAGTHPGALWQQQKTTVGERYQRLEEEFQDVDRALVIFGLHIHAGIESRELAVDLMNQLRAWLPHFLALSSNSPFWEGRYTGLKSYRSIIWNMLPRTGTPDVLSSWTQFQQTVDELIQFGCIENGKELCWDIRPHPFFPTLELRVCDMPTTTEETLALAALFQALVMKLTWLQAHNRPYPILPRHFIEENKWKAVRYGLDASIVDFLTGRRLTMRDALHELLDFVQDVVEDLGCQPEFDFLRHLLQDPAGSGADRQIAIYERTGDVQQVIQFLLKQSLLSFSAGVASQ</sequence>
<protein>
    <recommendedName>
        <fullName evidence="5">Putative glutamate--cysteine ligase 2</fullName>
        <ecNumber evidence="5">6.3.2.2</ecNumber>
    </recommendedName>
    <alternativeName>
        <fullName evidence="5">Gamma-glutamylcysteine synthetase 2</fullName>
        <shortName evidence="5">GCS 2</shortName>
        <shortName evidence="5">Gamma-GCS 2</shortName>
    </alternativeName>
</protein>
<evidence type="ECO:0000256" key="5">
    <source>
        <dbReference type="HAMAP-Rule" id="MF_01609"/>
    </source>
</evidence>
<keyword evidence="3 5" id="KW-0067">ATP-binding</keyword>
<dbReference type="Pfam" id="PF04107">
    <property type="entry name" value="GCS2"/>
    <property type="match status" value="1"/>
</dbReference>
<dbReference type="NCBIfam" id="NF010039">
    <property type="entry name" value="PRK13515.1"/>
    <property type="match status" value="1"/>
</dbReference>
<accession>A0A326UBU0</accession>
<comment type="function">
    <text evidence="5">ATP-dependent carboxylate-amine ligase which exhibits weak glutamate--cysteine ligase activity.</text>
</comment>
<dbReference type="InterPro" id="IPR011793">
    <property type="entry name" value="YbdK"/>
</dbReference>
<keyword evidence="1 5" id="KW-0436">Ligase</keyword>
<evidence type="ECO:0000256" key="4">
    <source>
        <dbReference type="ARBA" id="ARBA00048819"/>
    </source>
</evidence>
<comment type="catalytic activity">
    <reaction evidence="4 5">
        <text>L-cysteine + L-glutamate + ATP = gamma-L-glutamyl-L-cysteine + ADP + phosphate + H(+)</text>
        <dbReference type="Rhea" id="RHEA:13285"/>
        <dbReference type="ChEBI" id="CHEBI:15378"/>
        <dbReference type="ChEBI" id="CHEBI:29985"/>
        <dbReference type="ChEBI" id="CHEBI:30616"/>
        <dbReference type="ChEBI" id="CHEBI:35235"/>
        <dbReference type="ChEBI" id="CHEBI:43474"/>
        <dbReference type="ChEBI" id="CHEBI:58173"/>
        <dbReference type="ChEBI" id="CHEBI:456216"/>
        <dbReference type="EC" id="6.3.2.2"/>
    </reaction>
</comment>
<keyword evidence="7" id="KW-1185">Reference proteome</keyword>
<evidence type="ECO:0000256" key="2">
    <source>
        <dbReference type="ARBA" id="ARBA00022741"/>
    </source>
</evidence>
<dbReference type="RefSeq" id="WP_111322157.1">
    <property type="nucleotide sequence ID" value="NZ_BIFX01000003.1"/>
</dbReference>
<evidence type="ECO:0000256" key="3">
    <source>
        <dbReference type="ARBA" id="ARBA00022840"/>
    </source>
</evidence>
<dbReference type="GO" id="GO:0042398">
    <property type="term" value="P:modified amino acid biosynthetic process"/>
    <property type="evidence" value="ECO:0007669"/>
    <property type="project" value="InterPro"/>
</dbReference>
<dbReference type="GO" id="GO:0005524">
    <property type="term" value="F:ATP binding"/>
    <property type="evidence" value="ECO:0007669"/>
    <property type="project" value="UniProtKB-KW"/>
</dbReference>
<dbReference type="InterPro" id="IPR014746">
    <property type="entry name" value="Gln_synth/guanido_kin_cat_dom"/>
</dbReference>
<gene>
    <name evidence="6" type="ORF">EI42_02249</name>
</gene>
<name>A0A326UBU0_THEHA</name>
<dbReference type="HAMAP" id="MF_01609">
    <property type="entry name" value="Glu_cys_ligase_2"/>
    <property type="match status" value="1"/>
</dbReference>
<dbReference type="EC" id="6.3.2.2" evidence="5"/>
<dbReference type="InterPro" id="IPR006336">
    <property type="entry name" value="GCS2"/>
</dbReference>
<evidence type="ECO:0000256" key="1">
    <source>
        <dbReference type="ARBA" id="ARBA00022598"/>
    </source>
</evidence>
<proteinExistence type="inferred from homology"/>
<dbReference type="AlphaFoldDB" id="A0A326UBU0"/>
<reference evidence="6 7" key="1">
    <citation type="submission" date="2018-06" db="EMBL/GenBank/DDBJ databases">
        <title>Genomic Encyclopedia of Archaeal and Bacterial Type Strains, Phase II (KMG-II): from individual species to whole genera.</title>
        <authorList>
            <person name="Goeker M."/>
        </authorList>
    </citation>
    <scope>NUCLEOTIDE SEQUENCE [LARGE SCALE GENOMIC DNA]</scope>
    <source>
        <strain evidence="6 7">ATCC BAA-1881</strain>
    </source>
</reference>
<dbReference type="PANTHER" id="PTHR36510:SF1">
    <property type="entry name" value="GLUTAMATE--CYSTEINE LIGASE 2-RELATED"/>
    <property type="match status" value="1"/>
</dbReference>